<sequence length="251" mass="25729">MSQNQQAVADEDDLKRKLVRRVAFAGLLIAMLLAALAFVDYLGQPGEEPASSGPTFSAPVPVAKKEVTQPVKPAEPDAAPVARETVPAAEATAAPPSPAATADLPVRPDVAAQPALPRSETRSVAPPARAARPVEPATPAEGSAAASSSLSPPPERAAAPPPAATAAPLPPAPPAPPRLFSGYAVQAGVFADVQHAEELRAKLTLNGIPSTLEARVQVGPFKTREEAEAARQKLKALGIDGILLPPKGARR</sequence>
<keyword evidence="2" id="KW-0812">Transmembrane</keyword>
<gene>
    <name evidence="4" type="ORF">IWH25_06250</name>
</gene>
<reference evidence="4" key="1">
    <citation type="submission" date="2020-11" db="EMBL/GenBank/DDBJ databases">
        <title>Azospira restricta DSM 18626 genome sequence.</title>
        <authorList>
            <person name="Moe W.M."/>
        </authorList>
    </citation>
    <scope>NUCLEOTIDE SEQUENCE</scope>
    <source>
        <strain evidence="4">DSM 18626</strain>
    </source>
</reference>
<dbReference type="InterPro" id="IPR052521">
    <property type="entry name" value="Cell_div_SPOR-domain"/>
</dbReference>
<evidence type="ECO:0000313" key="5">
    <source>
        <dbReference type="Proteomes" id="UP000663444"/>
    </source>
</evidence>
<dbReference type="RefSeq" id="WP_203388467.1">
    <property type="nucleotide sequence ID" value="NZ_CP064781.1"/>
</dbReference>
<dbReference type="Proteomes" id="UP000663444">
    <property type="component" value="Chromosome"/>
</dbReference>
<dbReference type="PANTHER" id="PTHR38687">
    <property type="entry name" value="CELL DIVISION PROTEIN DEDD-RELATED"/>
    <property type="match status" value="1"/>
</dbReference>
<dbReference type="GO" id="GO:0032153">
    <property type="term" value="C:cell division site"/>
    <property type="evidence" value="ECO:0007669"/>
    <property type="project" value="TreeGrafter"/>
</dbReference>
<feature type="compositionally biased region" description="Pro residues" evidence="1">
    <location>
        <begin position="151"/>
        <end position="177"/>
    </location>
</feature>
<dbReference type="InterPro" id="IPR007730">
    <property type="entry name" value="SPOR-like_dom"/>
</dbReference>
<accession>A0A974Y503</accession>
<dbReference type="SUPFAM" id="SSF110997">
    <property type="entry name" value="Sporulation related repeat"/>
    <property type="match status" value="1"/>
</dbReference>
<dbReference type="GO" id="GO:0042834">
    <property type="term" value="F:peptidoglycan binding"/>
    <property type="evidence" value="ECO:0007669"/>
    <property type="project" value="InterPro"/>
</dbReference>
<protein>
    <submittedName>
        <fullName evidence="4">SPOR domain-containing protein</fullName>
    </submittedName>
</protein>
<feature type="region of interest" description="Disordered" evidence="1">
    <location>
        <begin position="44"/>
        <end position="180"/>
    </location>
</feature>
<organism evidence="4 5">
    <name type="scientific">Azospira restricta</name>
    <dbReference type="NCBI Taxonomy" id="404405"/>
    <lineage>
        <taxon>Bacteria</taxon>
        <taxon>Pseudomonadati</taxon>
        <taxon>Pseudomonadota</taxon>
        <taxon>Betaproteobacteria</taxon>
        <taxon>Rhodocyclales</taxon>
        <taxon>Rhodocyclaceae</taxon>
        <taxon>Azospira</taxon>
    </lineage>
</organism>
<keyword evidence="2" id="KW-1133">Transmembrane helix</keyword>
<keyword evidence="5" id="KW-1185">Reference proteome</keyword>
<evidence type="ECO:0000313" key="4">
    <source>
        <dbReference type="EMBL" id="QRJ64940.1"/>
    </source>
</evidence>
<dbReference type="AlphaFoldDB" id="A0A974Y503"/>
<feature type="compositionally biased region" description="Low complexity" evidence="1">
    <location>
        <begin position="124"/>
        <end position="150"/>
    </location>
</feature>
<evidence type="ECO:0000256" key="2">
    <source>
        <dbReference type="SAM" id="Phobius"/>
    </source>
</evidence>
<name>A0A974Y503_9RHOO</name>
<evidence type="ECO:0000259" key="3">
    <source>
        <dbReference type="Pfam" id="PF05036"/>
    </source>
</evidence>
<proteinExistence type="predicted"/>
<dbReference type="PANTHER" id="PTHR38687:SF1">
    <property type="entry name" value="CELL DIVISION PROTEIN DEDD"/>
    <property type="match status" value="1"/>
</dbReference>
<feature type="compositionally biased region" description="Low complexity" evidence="1">
    <location>
        <begin position="78"/>
        <end position="102"/>
    </location>
</feature>
<dbReference type="InterPro" id="IPR036680">
    <property type="entry name" value="SPOR-like_sf"/>
</dbReference>
<dbReference type="GO" id="GO:0032506">
    <property type="term" value="P:cytokinetic process"/>
    <property type="evidence" value="ECO:0007669"/>
    <property type="project" value="TreeGrafter"/>
</dbReference>
<dbReference type="KEGG" id="ares:IWH25_06250"/>
<dbReference type="Pfam" id="PF05036">
    <property type="entry name" value="SPOR"/>
    <property type="match status" value="1"/>
</dbReference>
<feature type="domain" description="SPOR" evidence="3">
    <location>
        <begin position="181"/>
        <end position="243"/>
    </location>
</feature>
<dbReference type="GO" id="GO:0030428">
    <property type="term" value="C:cell septum"/>
    <property type="evidence" value="ECO:0007669"/>
    <property type="project" value="TreeGrafter"/>
</dbReference>
<keyword evidence="2" id="KW-0472">Membrane</keyword>
<dbReference type="EMBL" id="CP064781">
    <property type="protein sequence ID" value="QRJ64940.1"/>
    <property type="molecule type" value="Genomic_DNA"/>
</dbReference>
<evidence type="ECO:0000256" key="1">
    <source>
        <dbReference type="SAM" id="MobiDB-lite"/>
    </source>
</evidence>
<dbReference type="Gene3D" id="3.30.70.1070">
    <property type="entry name" value="Sporulation related repeat"/>
    <property type="match status" value="1"/>
</dbReference>
<feature type="transmembrane region" description="Helical" evidence="2">
    <location>
        <begin position="22"/>
        <end position="42"/>
    </location>
</feature>